<feature type="transmembrane region" description="Helical" evidence="1">
    <location>
        <begin position="39"/>
        <end position="60"/>
    </location>
</feature>
<keyword evidence="1" id="KW-1133">Transmembrane helix</keyword>
<keyword evidence="1" id="KW-0812">Transmembrane</keyword>
<keyword evidence="3" id="KW-1185">Reference proteome</keyword>
<dbReference type="RefSeq" id="WP_161604786.1">
    <property type="nucleotide sequence ID" value="NZ_VWOX01000029.1"/>
</dbReference>
<evidence type="ECO:0000313" key="2">
    <source>
        <dbReference type="EMBL" id="KAA5538573.1"/>
    </source>
</evidence>
<gene>
    <name evidence="2" type="ORF">FYK55_27175</name>
</gene>
<name>A0A5M6CU51_9BACT</name>
<feature type="transmembrane region" description="Helical" evidence="1">
    <location>
        <begin position="7"/>
        <end position="27"/>
    </location>
</feature>
<dbReference type="Proteomes" id="UP000324479">
    <property type="component" value="Unassembled WGS sequence"/>
</dbReference>
<keyword evidence="1" id="KW-0472">Membrane</keyword>
<dbReference type="AlphaFoldDB" id="A0A5M6CU51"/>
<sequence length="152" mass="17494">MRTSRFVIILRAMIVFYIIWTIIGWAFNTPINNKQWSPWFVLALSVGTILLYGGFGWVFVRIGMAILHGNDPEYHRFLRNGGDPYFASLPWPFNPDSRVTRVTGRQEPKTTFVPPADWLFQCPVCGARVEHRIDICWHCGYGSDGDSTAYFD</sequence>
<comment type="caution">
    <text evidence="2">The sequence shown here is derived from an EMBL/GenBank/DDBJ whole genome shotgun (WGS) entry which is preliminary data.</text>
</comment>
<evidence type="ECO:0000256" key="1">
    <source>
        <dbReference type="SAM" id="Phobius"/>
    </source>
</evidence>
<proteinExistence type="predicted"/>
<organism evidence="2 3">
    <name type="scientific">Roseiconus nitratireducens</name>
    <dbReference type="NCBI Taxonomy" id="2605748"/>
    <lineage>
        <taxon>Bacteria</taxon>
        <taxon>Pseudomonadati</taxon>
        <taxon>Planctomycetota</taxon>
        <taxon>Planctomycetia</taxon>
        <taxon>Pirellulales</taxon>
        <taxon>Pirellulaceae</taxon>
        <taxon>Roseiconus</taxon>
    </lineage>
</organism>
<protein>
    <submittedName>
        <fullName evidence="2">Uncharacterized protein</fullName>
    </submittedName>
</protein>
<evidence type="ECO:0000313" key="3">
    <source>
        <dbReference type="Proteomes" id="UP000324479"/>
    </source>
</evidence>
<dbReference type="EMBL" id="VWOX01000029">
    <property type="protein sequence ID" value="KAA5538573.1"/>
    <property type="molecule type" value="Genomic_DNA"/>
</dbReference>
<reference evidence="2 3" key="1">
    <citation type="submission" date="2019-08" db="EMBL/GenBank/DDBJ databases">
        <authorList>
            <person name="Dhanesh K."/>
            <person name="Kumar G."/>
            <person name="Sasikala C."/>
            <person name="Venkata Ramana C."/>
        </authorList>
    </citation>
    <scope>NUCLEOTIDE SEQUENCE [LARGE SCALE GENOMIC DNA]</scope>
    <source>
        <strain evidence="2 3">JC645</strain>
    </source>
</reference>
<accession>A0A5M6CU51</accession>